<evidence type="ECO:0000256" key="1">
    <source>
        <dbReference type="SAM" id="MobiDB-lite"/>
    </source>
</evidence>
<feature type="compositionally biased region" description="Acidic residues" evidence="1">
    <location>
        <begin position="77"/>
        <end position="99"/>
    </location>
</feature>
<dbReference type="EMBL" id="JACGWO010000006">
    <property type="protein sequence ID" value="KAK4424622.1"/>
    <property type="molecule type" value="Genomic_DNA"/>
</dbReference>
<feature type="region of interest" description="Disordered" evidence="1">
    <location>
        <begin position="38"/>
        <end position="124"/>
    </location>
</feature>
<dbReference type="Proteomes" id="UP001293254">
    <property type="component" value="Unassembled WGS sequence"/>
</dbReference>
<feature type="compositionally biased region" description="Basic and acidic residues" evidence="1">
    <location>
        <begin position="56"/>
        <end position="68"/>
    </location>
</feature>
<evidence type="ECO:0000313" key="3">
    <source>
        <dbReference type="Proteomes" id="UP001293254"/>
    </source>
</evidence>
<reference evidence="2" key="2">
    <citation type="journal article" date="2024" name="Plant">
        <title>Genomic evolution and insights into agronomic trait innovations of Sesamum species.</title>
        <authorList>
            <person name="Miao H."/>
            <person name="Wang L."/>
            <person name="Qu L."/>
            <person name="Liu H."/>
            <person name="Sun Y."/>
            <person name="Le M."/>
            <person name="Wang Q."/>
            <person name="Wei S."/>
            <person name="Zheng Y."/>
            <person name="Lin W."/>
            <person name="Duan Y."/>
            <person name="Cao H."/>
            <person name="Xiong S."/>
            <person name="Wang X."/>
            <person name="Wei L."/>
            <person name="Li C."/>
            <person name="Ma Q."/>
            <person name="Ju M."/>
            <person name="Zhao R."/>
            <person name="Li G."/>
            <person name="Mu C."/>
            <person name="Tian Q."/>
            <person name="Mei H."/>
            <person name="Zhang T."/>
            <person name="Gao T."/>
            <person name="Zhang H."/>
        </authorList>
    </citation>
    <scope>NUCLEOTIDE SEQUENCE</scope>
    <source>
        <strain evidence="2">3651</strain>
    </source>
</reference>
<gene>
    <name evidence="2" type="ORF">Salat_1655800</name>
</gene>
<accession>A0AAE2CJM5</accession>
<name>A0AAE2CJM5_9LAMI</name>
<protein>
    <submittedName>
        <fullName evidence="2">Uncharacterized protein</fullName>
    </submittedName>
</protein>
<sequence length="124" mass="13844">MKLVPKLSPSLFLSTNSNQRFSLPKTLIQKYHEIVELSVDGENVNEDNCGEGGGLEGERGNEGDDSRSRNKKHKGEDEDWNDDWVDGDDLVGKGDEDEASGSIYFGERNDDEDDGVSNYYSNNH</sequence>
<proteinExistence type="predicted"/>
<dbReference type="AlphaFoldDB" id="A0AAE2CJM5"/>
<comment type="caution">
    <text evidence="2">The sequence shown here is derived from an EMBL/GenBank/DDBJ whole genome shotgun (WGS) entry which is preliminary data.</text>
</comment>
<organism evidence="2 3">
    <name type="scientific">Sesamum alatum</name>
    <dbReference type="NCBI Taxonomy" id="300844"/>
    <lineage>
        <taxon>Eukaryota</taxon>
        <taxon>Viridiplantae</taxon>
        <taxon>Streptophyta</taxon>
        <taxon>Embryophyta</taxon>
        <taxon>Tracheophyta</taxon>
        <taxon>Spermatophyta</taxon>
        <taxon>Magnoliopsida</taxon>
        <taxon>eudicotyledons</taxon>
        <taxon>Gunneridae</taxon>
        <taxon>Pentapetalae</taxon>
        <taxon>asterids</taxon>
        <taxon>lamiids</taxon>
        <taxon>Lamiales</taxon>
        <taxon>Pedaliaceae</taxon>
        <taxon>Sesamum</taxon>
    </lineage>
</organism>
<keyword evidence="3" id="KW-1185">Reference proteome</keyword>
<evidence type="ECO:0000313" key="2">
    <source>
        <dbReference type="EMBL" id="KAK4424622.1"/>
    </source>
</evidence>
<reference evidence="2" key="1">
    <citation type="submission" date="2020-06" db="EMBL/GenBank/DDBJ databases">
        <authorList>
            <person name="Li T."/>
            <person name="Hu X."/>
            <person name="Zhang T."/>
            <person name="Song X."/>
            <person name="Zhang H."/>
            <person name="Dai N."/>
            <person name="Sheng W."/>
            <person name="Hou X."/>
            <person name="Wei L."/>
        </authorList>
    </citation>
    <scope>NUCLEOTIDE SEQUENCE</scope>
    <source>
        <strain evidence="2">3651</strain>
        <tissue evidence="2">Leaf</tissue>
    </source>
</reference>